<protein>
    <submittedName>
        <fullName evidence="1">Uncharacterized protein</fullName>
    </submittedName>
</protein>
<dbReference type="AlphaFoldDB" id="A0A1X7TE95"/>
<sequence length="106" mass="11901">MGSNIQPHSIAKAAKSIGIVDDVCRKFEIEMKGQIESMGPHSKPSSQKDVKLIINELRDSRALSCLQGMNARQNSFNISKCLLDSLDRNDFHVWLTENIVPCIIFK</sequence>
<dbReference type="EnsemblMetazoa" id="Aqu2.1.12947_001">
    <property type="protein sequence ID" value="Aqu2.1.12947_001"/>
    <property type="gene ID" value="Aqu2.1.12947"/>
</dbReference>
<dbReference type="InParanoid" id="A0A1X7TE95"/>
<accession>A0A1X7TE95</accession>
<evidence type="ECO:0000313" key="1">
    <source>
        <dbReference type="EnsemblMetazoa" id="Aqu2.1.12947_001"/>
    </source>
</evidence>
<proteinExistence type="predicted"/>
<name>A0A1X7TE95_AMPQE</name>
<reference evidence="1" key="1">
    <citation type="submission" date="2017-05" db="UniProtKB">
        <authorList>
            <consortium name="EnsemblMetazoa"/>
        </authorList>
    </citation>
    <scope>IDENTIFICATION</scope>
</reference>
<organism evidence="1">
    <name type="scientific">Amphimedon queenslandica</name>
    <name type="common">Sponge</name>
    <dbReference type="NCBI Taxonomy" id="400682"/>
    <lineage>
        <taxon>Eukaryota</taxon>
        <taxon>Metazoa</taxon>
        <taxon>Porifera</taxon>
        <taxon>Demospongiae</taxon>
        <taxon>Heteroscleromorpha</taxon>
        <taxon>Haplosclerida</taxon>
        <taxon>Niphatidae</taxon>
        <taxon>Amphimedon</taxon>
    </lineage>
</organism>